<dbReference type="Gene3D" id="1.10.4010.10">
    <property type="entry name" value="Type II deoxyuridine triphosphatase"/>
    <property type="match status" value="1"/>
</dbReference>
<accession>A0ABT3X3W6</accession>
<comment type="caution">
    <text evidence="1">The sequence shown here is derived from an EMBL/GenBank/DDBJ whole genome shotgun (WGS) entry which is preliminary data.</text>
</comment>
<organism evidence="1 2">
    <name type="scientific">Tumebacillus lacus</name>
    <dbReference type="NCBI Taxonomy" id="2995335"/>
    <lineage>
        <taxon>Bacteria</taxon>
        <taxon>Bacillati</taxon>
        <taxon>Bacillota</taxon>
        <taxon>Bacilli</taxon>
        <taxon>Bacillales</taxon>
        <taxon>Alicyclobacillaceae</taxon>
        <taxon>Tumebacillus</taxon>
    </lineage>
</organism>
<dbReference type="EMBL" id="JAPMLT010000005">
    <property type="protein sequence ID" value="MCX7570517.1"/>
    <property type="molecule type" value="Genomic_DNA"/>
</dbReference>
<gene>
    <name evidence="1" type="ORF">OS242_11140</name>
</gene>
<dbReference type="InterPro" id="IPR014871">
    <property type="entry name" value="dUTPase/dCTP_pyrophosphatase"/>
</dbReference>
<dbReference type="InterPro" id="IPR016947">
    <property type="entry name" value="UCP030140"/>
</dbReference>
<sequence>MNFHRLFLIQKGLDDRIRQEHGLIGRDLIADKVLALQVELAELANETRCFKYWSKKPPADRDVILEEYVDGLHFVISLGIELGYDYEPTDLQAGFGSLTERFTALLALTAVFGQRREADVYRELFDAIWGLGSGLGFTAAEIEAAYLAKNEVNHRRQEQGY</sequence>
<dbReference type="Pfam" id="PF08761">
    <property type="entry name" value="dUTPase_2"/>
    <property type="match status" value="1"/>
</dbReference>
<evidence type="ECO:0000313" key="2">
    <source>
        <dbReference type="Proteomes" id="UP001208017"/>
    </source>
</evidence>
<name>A0ABT3X3W6_9BACL</name>
<evidence type="ECO:0000313" key="1">
    <source>
        <dbReference type="EMBL" id="MCX7570517.1"/>
    </source>
</evidence>
<dbReference type="SUPFAM" id="SSF101386">
    <property type="entry name" value="all-alpha NTP pyrophosphatases"/>
    <property type="match status" value="1"/>
</dbReference>
<dbReference type="RefSeq" id="WP_267151769.1">
    <property type="nucleotide sequence ID" value="NZ_JAPMLT010000005.1"/>
</dbReference>
<dbReference type="PIRSF" id="PIRSF030140">
    <property type="entry name" value="UCP030140"/>
    <property type="match status" value="1"/>
</dbReference>
<protein>
    <submittedName>
        <fullName evidence="1">dUTP diphosphatase</fullName>
    </submittedName>
</protein>
<proteinExistence type="predicted"/>
<keyword evidence="2" id="KW-1185">Reference proteome</keyword>
<reference evidence="1 2" key="1">
    <citation type="submission" date="2022-11" db="EMBL/GenBank/DDBJ databases">
        <title>Study of microbial diversity in lake waters.</title>
        <authorList>
            <person name="Zhang J."/>
        </authorList>
    </citation>
    <scope>NUCLEOTIDE SEQUENCE [LARGE SCALE GENOMIC DNA]</scope>
    <source>
        <strain evidence="1 2">DT12</strain>
    </source>
</reference>
<dbReference type="Proteomes" id="UP001208017">
    <property type="component" value="Unassembled WGS sequence"/>
</dbReference>
<dbReference type="CDD" id="cd11527">
    <property type="entry name" value="NTP-PPase_dUTPase"/>
    <property type="match status" value="1"/>
</dbReference>